<accession>A0A7L4PBY3</accession>
<comment type="function">
    <text evidence="7">Broad-specificity nucleoside monophosphate (NMP) kinase that catalyzes the reversible transfer of the terminal phosphate group between nucleoside triphosphates and monophosphates. Has also ATPase activity. Involved in the late maturation steps of the 30S ribosomal particles, specifically 16S rRNA maturation. While NMP activity is not required for ribosome maturation, ATPase activity is. Associates transiently with small ribosomal subunit protein uS11. ATP hydrolysis breaks the interaction with uS11. May temporarily remove uS11 from the ribosome to enable a conformational change of the ribosomal RNA that is needed for the final maturation step of the small ribosomal subunit.</text>
</comment>
<keyword evidence="5 7" id="KW-0418">Kinase</keyword>
<dbReference type="SUPFAM" id="SSF52540">
    <property type="entry name" value="P-loop containing nucleoside triphosphate hydrolases"/>
    <property type="match status" value="1"/>
</dbReference>
<keyword evidence="4 7" id="KW-0547">Nucleotide-binding</keyword>
<dbReference type="GO" id="GO:0042274">
    <property type="term" value="P:ribosomal small subunit biogenesis"/>
    <property type="evidence" value="ECO:0007669"/>
    <property type="project" value="UniProtKB-UniRule"/>
</dbReference>
<dbReference type="GO" id="GO:0005524">
    <property type="term" value="F:ATP binding"/>
    <property type="evidence" value="ECO:0007669"/>
    <property type="project" value="UniProtKB-UniRule"/>
</dbReference>
<name>A0A7L4PBY3_9CREN</name>
<dbReference type="InterPro" id="IPR027417">
    <property type="entry name" value="P-loop_NTPase"/>
</dbReference>
<feature type="region of interest" description="LID" evidence="7">
    <location>
        <begin position="113"/>
        <end position="123"/>
    </location>
</feature>
<feature type="binding site" evidence="7">
    <location>
        <position position="114"/>
    </location>
    <ligand>
        <name>ATP</name>
        <dbReference type="ChEBI" id="CHEBI:30616"/>
    </ligand>
</feature>
<gene>
    <name evidence="8" type="ORF">HC235_05315</name>
</gene>
<evidence type="ECO:0000313" key="9">
    <source>
        <dbReference type="Proteomes" id="UP000554766"/>
    </source>
</evidence>
<dbReference type="RefSeq" id="WP_011900811.1">
    <property type="nucleotide sequence ID" value="NZ_JAAVJF010000002.1"/>
</dbReference>
<evidence type="ECO:0000256" key="3">
    <source>
        <dbReference type="ARBA" id="ARBA00022679"/>
    </source>
</evidence>
<comment type="similarity">
    <text evidence="7">Belongs to the adenylate kinase family. AK6 subfamily.</text>
</comment>
<comment type="caution">
    <text evidence="8">The sequence shown here is derived from an EMBL/GenBank/DDBJ whole genome shotgun (WGS) entry which is preliminary data.</text>
</comment>
<evidence type="ECO:0000256" key="2">
    <source>
        <dbReference type="ARBA" id="ARBA00022552"/>
    </source>
</evidence>
<dbReference type="InterPro" id="IPR020618">
    <property type="entry name" value="Adenyl_kinase_AK6"/>
</dbReference>
<organism evidence="8 9">
    <name type="scientific">Pyrobaculum arsenaticum</name>
    <dbReference type="NCBI Taxonomy" id="121277"/>
    <lineage>
        <taxon>Archaea</taxon>
        <taxon>Thermoproteota</taxon>
        <taxon>Thermoprotei</taxon>
        <taxon>Thermoproteales</taxon>
        <taxon>Thermoproteaceae</taxon>
        <taxon>Pyrobaculum</taxon>
    </lineage>
</organism>
<dbReference type="EC" id="2.7.4.3" evidence="7"/>
<dbReference type="PANTHER" id="PTHR12595:SF0">
    <property type="entry name" value="ADENYLATE KINASE ISOENZYME 6"/>
    <property type="match status" value="1"/>
</dbReference>
<dbReference type="OMA" id="QCEIFGT"/>
<dbReference type="HAMAP" id="MF_00039">
    <property type="entry name" value="Adenylate_kinase_AK6"/>
    <property type="match status" value="1"/>
</dbReference>
<dbReference type="GO" id="GO:0016887">
    <property type="term" value="F:ATP hydrolysis activity"/>
    <property type="evidence" value="ECO:0007669"/>
    <property type="project" value="InterPro"/>
</dbReference>
<evidence type="ECO:0000313" key="8">
    <source>
        <dbReference type="EMBL" id="NYR15376.1"/>
    </source>
</evidence>
<evidence type="ECO:0000256" key="6">
    <source>
        <dbReference type="ARBA" id="ARBA00022840"/>
    </source>
</evidence>
<dbReference type="GO" id="GO:0004017">
    <property type="term" value="F:AMP kinase activity"/>
    <property type="evidence" value="ECO:0007669"/>
    <property type="project" value="UniProtKB-UniRule"/>
</dbReference>
<comment type="caution">
    <text evidence="7">Lacks conserved residue(s) required for the propagation of feature annotation.</text>
</comment>
<comment type="catalytic activity">
    <reaction evidence="7">
        <text>ATP + H2O = ADP + phosphate + H(+)</text>
        <dbReference type="Rhea" id="RHEA:13065"/>
        <dbReference type="ChEBI" id="CHEBI:15377"/>
        <dbReference type="ChEBI" id="CHEBI:15378"/>
        <dbReference type="ChEBI" id="CHEBI:30616"/>
        <dbReference type="ChEBI" id="CHEBI:43474"/>
        <dbReference type="ChEBI" id="CHEBI:456216"/>
    </reaction>
</comment>
<proteinExistence type="inferred from homology"/>
<comment type="subunit">
    <text evidence="7">Interacts with uS11. Not a structural component of 40S pre-ribosomes, but transiently interacts with them by binding to uS11.</text>
</comment>
<sequence>MWQRPEGGSGRPKALITGTPGVGKTTQCRKLAAYLGVKCVTAGEALRGTPFVRYIPELDTYEIVDMEKAKEVVHLAVGTGDVVDTHIIELSPDPDVIVVLRKAPDVLYKELKDRKWPTKKILDNVWAEILDVVYVEASSRWPWAVQIDVTHRTPDETFEIIRRCVAEAKCVGDEVDWLDYAERSGFLSFIERLSRLGGFSSQPSSLS</sequence>
<dbReference type="PANTHER" id="PTHR12595">
    <property type="entry name" value="POS9-ACTIVATING FACTOR FAP7-RELATED"/>
    <property type="match status" value="1"/>
</dbReference>
<reference evidence="8 9" key="1">
    <citation type="journal article" date="2020" name="Nat. Commun.">
        <title>The structures of two archaeal type IV pili illuminate evolutionary relationships.</title>
        <authorList>
            <person name="Wang F."/>
            <person name="Baquero D.P."/>
            <person name="Su Z."/>
            <person name="Beltran L.C."/>
            <person name="Prangishvili D."/>
            <person name="Krupovic M."/>
            <person name="Egelman E.H."/>
        </authorList>
    </citation>
    <scope>NUCLEOTIDE SEQUENCE [LARGE SCALE GENOMIC DNA]</scope>
    <source>
        <strain evidence="8 9">2GA</strain>
    </source>
</reference>
<dbReference type="GeneID" id="5055516"/>
<dbReference type="Proteomes" id="UP000554766">
    <property type="component" value="Unassembled WGS sequence"/>
</dbReference>
<keyword evidence="2 7" id="KW-0698">rRNA processing</keyword>
<dbReference type="AlphaFoldDB" id="A0A7L4PBY3"/>
<comment type="catalytic activity">
    <reaction evidence="7">
        <text>AMP + ATP = 2 ADP</text>
        <dbReference type="Rhea" id="RHEA:12973"/>
        <dbReference type="ChEBI" id="CHEBI:30616"/>
        <dbReference type="ChEBI" id="CHEBI:456215"/>
        <dbReference type="ChEBI" id="CHEBI:456216"/>
        <dbReference type="EC" id="2.7.4.3"/>
    </reaction>
</comment>
<dbReference type="Pfam" id="PF13238">
    <property type="entry name" value="AAA_18"/>
    <property type="match status" value="1"/>
</dbReference>
<keyword evidence="1 7" id="KW-0690">Ribosome biogenesis</keyword>
<keyword evidence="3 7" id="KW-0808">Transferase</keyword>
<protein>
    <recommendedName>
        <fullName evidence="7">Putative adenylate kinase</fullName>
        <shortName evidence="7">AK</shortName>
        <ecNumber evidence="7">2.7.4.3</ecNumber>
    </recommendedName>
    <alternativeName>
        <fullName evidence="7">ATP-AMP transphosphorylase</fullName>
    </alternativeName>
</protein>
<evidence type="ECO:0000256" key="5">
    <source>
        <dbReference type="ARBA" id="ARBA00022777"/>
    </source>
</evidence>
<dbReference type="Gene3D" id="3.40.50.300">
    <property type="entry name" value="P-loop containing nucleotide triphosphate hydrolases"/>
    <property type="match status" value="1"/>
</dbReference>
<keyword evidence="6 7" id="KW-0067">ATP-binding</keyword>
<evidence type="ECO:0000256" key="7">
    <source>
        <dbReference type="HAMAP-Rule" id="MF_00039"/>
    </source>
</evidence>
<keyword evidence="9" id="KW-1185">Reference proteome</keyword>
<feature type="binding site" evidence="7">
    <location>
        <position position="25"/>
    </location>
    <ligand>
        <name>ATP</name>
        <dbReference type="ChEBI" id="CHEBI:30616"/>
    </ligand>
</feature>
<feature type="binding site" evidence="7">
    <location>
        <position position="24"/>
    </location>
    <ligand>
        <name>ATP</name>
        <dbReference type="ChEBI" id="CHEBI:30616"/>
    </ligand>
</feature>
<feature type="binding site" evidence="7">
    <location>
        <position position="21"/>
    </location>
    <ligand>
        <name>ATP</name>
        <dbReference type="ChEBI" id="CHEBI:30616"/>
    </ligand>
</feature>
<dbReference type="GO" id="GO:0006364">
    <property type="term" value="P:rRNA processing"/>
    <property type="evidence" value="ECO:0007669"/>
    <property type="project" value="UniProtKB-KW"/>
</dbReference>
<feature type="binding site" evidence="7">
    <location>
        <position position="23"/>
    </location>
    <ligand>
        <name>ATP</name>
        <dbReference type="ChEBI" id="CHEBI:30616"/>
    </ligand>
</feature>
<evidence type="ECO:0000256" key="4">
    <source>
        <dbReference type="ARBA" id="ARBA00022741"/>
    </source>
</evidence>
<dbReference type="EMBL" id="JAAVJF010000002">
    <property type="protein sequence ID" value="NYR15376.1"/>
    <property type="molecule type" value="Genomic_DNA"/>
</dbReference>
<evidence type="ECO:0000256" key="1">
    <source>
        <dbReference type="ARBA" id="ARBA00022517"/>
    </source>
</evidence>
<feature type="binding site" evidence="7">
    <location>
        <position position="26"/>
    </location>
    <ligand>
        <name>ATP</name>
        <dbReference type="ChEBI" id="CHEBI:30616"/>
    </ligand>
</feature>